<protein>
    <submittedName>
        <fullName evidence="2">Uncharacterized protein</fullName>
    </submittedName>
</protein>
<dbReference type="InParanoid" id="A0A409VL47"/>
<name>A0A409VL47_9AGAR</name>
<feature type="non-terminal residue" evidence="2">
    <location>
        <position position="143"/>
    </location>
</feature>
<evidence type="ECO:0000313" key="3">
    <source>
        <dbReference type="Proteomes" id="UP000284842"/>
    </source>
</evidence>
<keyword evidence="1" id="KW-0732">Signal</keyword>
<evidence type="ECO:0000313" key="2">
    <source>
        <dbReference type="EMBL" id="PPQ66980.1"/>
    </source>
</evidence>
<organism evidence="2 3">
    <name type="scientific">Panaeolus cyanescens</name>
    <dbReference type="NCBI Taxonomy" id="181874"/>
    <lineage>
        <taxon>Eukaryota</taxon>
        <taxon>Fungi</taxon>
        <taxon>Dikarya</taxon>
        <taxon>Basidiomycota</taxon>
        <taxon>Agaricomycotina</taxon>
        <taxon>Agaricomycetes</taxon>
        <taxon>Agaricomycetidae</taxon>
        <taxon>Agaricales</taxon>
        <taxon>Agaricineae</taxon>
        <taxon>Galeropsidaceae</taxon>
        <taxon>Panaeolus</taxon>
    </lineage>
</organism>
<dbReference type="Proteomes" id="UP000284842">
    <property type="component" value="Unassembled WGS sequence"/>
</dbReference>
<accession>A0A409VL47</accession>
<dbReference type="AlphaFoldDB" id="A0A409VL47"/>
<proteinExistence type="predicted"/>
<feature type="signal peptide" evidence="1">
    <location>
        <begin position="1"/>
        <end position="28"/>
    </location>
</feature>
<gene>
    <name evidence="2" type="ORF">CVT24_008394</name>
</gene>
<reference evidence="2 3" key="1">
    <citation type="journal article" date="2018" name="Evol. Lett.">
        <title>Horizontal gene cluster transfer increased hallucinogenic mushroom diversity.</title>
        <authorList>
            <person name="Reynolds H.T."/>
            <person name="Vijayakumar V."/>
            <person name="Gluck-Thaler E."/>
            <person name="Korotkin H.B."/>
            <person name="Matheny P.B."/>
            <person name="Slot J.C."/>
        </authorList>
    </citation>
    <scope>NUCLEOTIDE SEQUENCE [LARGE SCALE GENOMIC DNA]</scope>
    <source>
        <strain evidence="2 3">2629</strain>
    </source>
</reference>
<feature type="chain" id="PRO_5019535687" evidence="1">
    <location>
        <begin position="29"/>
        <end position="143"/>
    </location>
</feature>
<keyword evidence="3" id="KW-1185">Reference proteome</keyword>
<dbReference type="EMBL" id="NHTK01006029">
    <property type="protein sequence ID" value="PPQ66980.1"/>
    <property type="molecule type" value="Genomic_DNA"/>
</dbReference>
<evidence type="ECO:0000256" key="1">
    <source>
        <dbReference type="SAM" id="SignalP"/>
    </source>
</evidence>
<comment type="caution">
    <text evidence="2">The sequence shown here is derived from an EMBL/GenBank/DDBJ whole genome shotgun (WGS) entry which is preliminary data.</text>
</comment>
<sequence length="143" mass="15920">MNLITFKFTQYLALAALYCLSALLIVQAAPPPLAPAIVYGKTFYRAVYREDYLRVRDYVIGSPPPPPLSSTAGDFARCGAMYTFTDFSHAVQWARHRSGFYPGVPPLPGMNKCDYAIVVMIMTCNPTQLLTHEFPADSTAFRN</sequence>